<keyword evidence="2" id="KW-1185">Reference proteome</keyword>
<dbReference type="Proteomes" id="UP000789920">
    <property type="component" value="Unassembled WGS sequence"/>
</dbReference>
<protein>
    <submittedName>
        <fullName evidence="1">26734_t:CDS:1</fullName>
    </submittedName>
</protein>
<evidence type="ECO:0000313" key="1">
    <source>
        <dbReference type="EMBL" id="CAG8779918.1"/>
    </source>
</evidence>
<proteinExistence type="predicted"/>
<reference evidence="1" key="1">
    <citation type="submission" date="2021-06" db="EMBL/GenBank/DDBJ databases">
        <authorList>
            <person name="Kallberg Y."/>
            <person name="Tangrot J."/>
            <person name="Rosling A."/>
        </authorList>
    </citation>
    <scope>NUCLEOTIDE SEQUENCE</scope>
    <source>
        <strain evidence="1">MA461A</strain>
    </source>
</reference>
<accession>A0ACA9R7J7</accession>
<gene>
    <name evidence="1" type="ORF">RPERSI_LOCUS17428</name>
</gene>
<name>A0ACA9R7J7_9GLOM</name>
<dbReference type="EMBL" id="CAJVQC010044633">
    <property type="protein sequence ID" value="CAG8779918.1"/>
    <property type="molecule type" value="Genomic_DNA"/>
</dbReference>
<sequence length="47" mass="5032">STSSTLKHKAQFKLSRNITADEAPILQSVEATISAIPLPNIPQATQN</sequence>
<comment type="caution">
    <text evidence="1">The sequence shown here is derived from an EMBL/GenBank/DDBJ whole genome shotgun (WGS) entry which is preliminary data.</text>
</comment>
<evidence type="ECO:0000313" key="2">
    <source>
        <dbReference type="Proteomes" id="UP000789920"/>
    </source>
</evidence>
<feature type="non-terminal residue" evidence="1">
    <location>
        <position position="1"/>
    </location>
</feature>
<organism evidence="1 2">
    <name type="scientific">Racocetra persica</name>
    <dbReference type="NCBI Taxonomy" id="160502"/>
    <lineage>
        <taxon>Eukaryota</taxon>
        <taxon>Fungi</taxon>
        <taxon>Fungi incertae sedis</taxon>
        <taxon>Mucoromycota</taxon>
        <taxon>Glomeromycotina</taxon>
        <taxon>Glomeromycetes</taxon>
        <taxon>Diversisporales</taxon>
        <taxon>Gigasporaceae</taxon>
        <taxon>Racocetra</taxon>
    </lineage>
</organism>